<organism evidence="1 2">
    <name type="scientific">Erwinia phage vB_EamM_Y3</name>
    <dbReference type="NCBI Taxonomy" id="1983553"/>
    <lineage>
        <taxon>Viruses</taxon>
        <taxon>Duplodnaviria</taxon>
        <taxon>Heunggongvirae</taxon>
        <taxon>Uroviricota</taxon>
        <taxon>Caudoviricetes</taxon>
        <taxon>Sasquatchvirus</taxon>
        <taxon>Sasquatchvirus Y3</taxon>
    </lineage>
</organism>
<keyword evidence="2" id="KW-1185">Reference proteome</keyword>
<accession>A0A2H4IB81</accession>
<reference evidence="1 2" key="1">
    <citation type="submission" date="2017-04" db="EMBL/GenBank/DDBJ databases">
        <authorList>
            <person name="Afonso C.L."/>
            <person name="Miller P.J."/>
            <person name="Scott M.A."/>
            <person name="Spackman E."/>
            <person name="Goraichik I."/>
            <person name="Dimitrov K.M."/>
            <person name="Suarez D.L."/>
            <person name="Swayne D.E."/>
        </authorList>
    </citation>
    <scope>NUCLEOTIDE SEQUENCE [LARGE SCALE GENOMIC DNA]</scope>
</reference>
<dbReference type="EMBL" id="KY984068">
    <property type="protein sequence ID" value="ARW58806.1"/>
    <property type="molecule type" value="Genomic_DNA"/>
</dbReference>
<evidence type="ECO:0000313" key="2">
    <source>
        <dbReference type="Proteomes" id="UP000240568"/>
    </source>
</evidence>
<protein>
    <submittedName>
        <fullName evidence="1">Uncharacterized protein</fullName>
    </submittedName>
</protein>
<name>A0A2H4IB81_9CAUD</name>
<dbReference type="Proteomes" id="UP000240568">
    <property type="component" value="Segment"/>
</dbReference>
<evidence type="ECO:0000313" key="1">
    <source>
        <dbReference type="EMBL" id="ARW58806.1"/>
    </source>
</evidence>
<sequence length="171" mass="19505">MRAQPIDVQEVLDRYLLPNLADVNYLTVFFINSSNENYLSVSSPRKVDIPIATTDMGSCAGRVCVSDIVHRILNMSELRQEFGEYLMLHSIDHVEPRIKDLPNQGFILRGCVISTCARVKKPIAERTSAPTLYLSFMAHDPKLPAWSELSELKRINFEQFTRMLCDNLKSN</sequence>
<gene>
    <name evidence="1" type="ORF">Y3_166</name>
</gene>
<proteinExistence type="predicted"/>